<comment type="caution">
    <text evidence="1">The sequence shown here is derived from an EMBL/GenBank/DDBJ whole genome shotgun (WGS) entry which is preliminary data.</text>
</comment>
<accession>X1GTY2</accession>
<organism evidence="1">
    <name type="scientific">marine sediment metagenome</name>
    <dbReference type="NCBI Taxonomy" id="412755"/>
    <lineage>
        <taxon>unclassified sequences</taxon>
        <taxon>metagenomes</taxon>
        <taxon>ecological metagenomes</taxon>
    </lineage>
</organism>
<evidence type="ECO:0000313" key="1">
    <source>
        <dbReference type="EMBL" id="GAH36448.1"/>
    </source>
</evidence>
<sequence>IGLLIGETGFSDNMESGSGLWTTGGTNNLWHISTTRYFSPTHSWYCGDSITYQYNNNMDCYIQTIPFMINANSILKFYRWFDVPLYGTDGIYIIIMGDGYADTLDFIGTGGALGGRGIQSDWFEEEYSLSEYPAGETIQVRIAFISDGGDGVGEGFYIDDFVAEYITMIQEYTADRTEQMFLRVHPNPFRHNIDIEYCIGHG</sequence>
<name>X1GTY2_9ZZZZ</name>
<dbReference type="EMBL" id="BARU01013403">
    <property type="protein sequence ID" value="GAH36448.1"/>
    <property type="molecule type" value="Genomic_DNA"/>
</dbReference>
<feature type="non-terminal residue" evidence="1">
    <location>
        <position position="1"/>
    </location>
</feature>
<protein>
    <submittedName>
        <fullName evidence="1">Uncharacterized protein</fullName>
    </submittedName>
</protein>
<feature type="non-terminal residue" evidence="1">
    <location>
        <position position="202"/>
    </location>
</feature>
<gene>
    <name evidence="1" type="ORF">S03H2_24229</name>
</gene>
<proteinExistence type="predicted"/>
<reference evidence="1" key="1">
    <citation type="journal article" date="2014" name="Front. Microbiol.">
        <title>High frequency of phylogenetically diverse reductive dehalogenase-homologous genes in deep subseafloor sedimentary metagenomes.</title>
        <authorList>
            <person name="Kawai M."/>
            <person name="Futagami T."/>
            <person name="Toyoda A."/>
            <person name="Takaki Y."/>
            <person name="Nishi S."/>
            <person name="Hori S."/>
            <person name="Arai W."/>
            <person name="Tsubouchi T."/>
            <person name="Morono Y."/>
            <person name="Uchiyama I."/>
            <person name="Ito T."/>
            <person name="Fujiyama A."/>
            <person name="Inagaki F."/>
            <person name="Takami H."/>
        </authorList>
    </citation>
    <scope>NUCLEOTIDE SEQUENCE</scope>
    <source>
        <strain evidence="1">Expedition CK06-06</strain>
    </source>
</reference>
<dbReference type="AlphaFoldDB" id="X1GTY2"/>